<evidence type="ECO:0000313" key="2">
    <source>
        <dbReference type="EnsemblMetazoa" id="CJA27271.1"/>
    </source>
</evidence>
<dbReference type="PANTHER" id="PTHR31748">
    <property type="entry name" value="SERPENTINE RECEPTOR, CLASS V"/>
    <property type="match status" value="1"/>
</dbReference>
<feature type="transmembrane region" description="Helical" evidence="1">
    <location>
        <begin position="236"/>
        <end position="258"/>
    </location>
</feature>
<feature type="transmembrane region" description="Helical" evidence="1">
    <location>
        <begin position="145"/>
        <end position="170"/>
    </location>
</feature>
<organism evidence="2 3">
    <name type="scientific">Caenorhabditis japonica</name>
    <dbReference type="NCBI Taxonomy" id="281687"/>
    <lineage>
        <taxon>Eukaryota</taxon>
        <taxon>Metazoa</taxon>
        <taxon>Ecdysozoa</taxon>
        <taxon>Nematoda</taxon>
        <taxon>Chromadorea</taxon>
        <taxon>Rhabditida</taxon>
        <taxon>Rhabditina</taxon>
        <taxon>Rhabditomorpha</taxon>
        <taxon>Rhabditoidea</taxon>
        <taxon>Rhabditidae</taxon>
        <taxon>Peloderinae</taxon>
        <taxon>Caenorhabditis</taxon>
    </lineage>
</organism>
<dbReference type="Pfam" id="PF10323">
    <property type="entry name" value="7TM_GPCR_Srv"/>
    <property type="match status" value="1"/>
</dbReference>
<dbReference type="InterPro" id="IPR019426">
    <property type="entry name" value="7TM_GPCR_serpentine_rcpt_Srv"/>
</dbReference>
<dbReference type="Gene3D" id="1.20.1070.10">
    <property type="entry name" value="Rhodopsin 7-helix transmembrane proteins"/>
    <property type="match status" value="1"/>
</dbReference>
<dbReference type="SUPFAM" id="SSF81321">
    <property type="entry name" value="Family A G protein-coupled receptor-like"/>
    <property type="match status" value="1"/>
</dbReference>
<dbReference type="PANTHER" id="PTHR31748:SF0">
    <property type="entry name" value="G-PROTEIN COUPLED RECEPTORS FAMILY 1 PROFILE DOMAIN-CONTAINING PROTEIN-RELATED"/>
    <property type="match status" value="1"/>
</dbReference>
<reference evidence="2" key="2">
    <citation type="submission" date="2022-06" db="UniProtKB">
        <authorList>
            <consortium name="EnsemblMetazoa"/>
        </authorList>
    </citation>
    <scope>IDENTIFICATION</scope>
    <source>
        <strain evidence="2">DF5081</strain>
    </source>
</reference>
<dbReference type="EnsemblMetazoa" id="CJA27271.1">
    <property type="protein sequence ID" value="CJA27271.1"/>
    <property type="gene ID" value="WBGene00182843"/>
</dbReference>
<reference evidence="3" key="1">
    <citation type="submission" date="2010-08" db="EMBL/GenBank/DDBJ databases">
        <authorList>
            <consortium name="Caenorhabditis japonica Sequencing Consortium"/>
            <person name="Wilson R.K."/>
        </authorList>
    </citation>
    <scope>NUCLEOTIDE SEQUENCE [LARGE SCALE GENOMIC DNA]</scope>
    <source>
        <strain evidence="3">DF5081</strain>
    </source>
</reference>
<proteinExistence type="predicted"/>
<name>A0A8R1EA84_CAEJA</name>
<dbReference type="AlphaFoldDB" id="A0A8R1EA84"/>
<keyword evidence="1" id="KW-1133">Transmembrane helix</keyword>
<feature type="transmembrane region" description="Helical" evidence="1">
    <location>
        <begin position="20"/>
        <end position="38"/>
    </location>
</feature>
<protein>
    <recommendedName>
        <fullName evidence="4">Serpentine receptor class gamma</fullName>
    </recommendedName>
</protein>
<keyword evidence="3" id="KW-1185">Reference proteome</keyword>
<feature type="transmembrane region" description="Helical" evidence="1">
    <location>
        <begin position="201"/>
        <end position="221"/>
    </location>
</feature>
<accession>A0A8R1EA84</accession>
<evidence type="ECO:0000256" key="1">
    <source>
        <dbReference type="SAM" id="Phobius"/>
    </source>
</evidence>
<evidence type="ECO:0008006" key="4">
    <source>
        <dbReference type="Google" id="ProtNLM"/>
    </source>
</evidence>
<evidence type="ECO:0000313" key="3">
    <source>
        <dbReference type="Proteomes" id="UP000005237"/>
    </source>
</evidence>
<keyword evidence="1" id="KW-0812">Transmembrane</keyword>
<feature type="transmembrane region" description="Helical" evidence="1">
    <location>
        <begin position="58"/>
        <end position="79"/>
    </location>
</feature>
<dbReference type="Proteomes" id="UP000005237">
    <property type="component" value="Unassembled WGS sequence"/>
</dbReference>
<sequence>MHTASKGKVCNVRRMVKKALNLLILTATLFANYFGAMFPKFGLFSNVYLYLDGIYAHIYFYLAWSTGICQAMSVSVLATNRLSAMMFPGSYHKMWLSKRLLIAIAIQFLPGMFMGSLTFFNTTELVMNENNGIVPKFVNKSLTNFFFGIGGLFLFVNCLYLIVAYCYLFIRLRNRNHAASQKFFGTVYWSKAKEKAHQRDLRLFTMCSIIVAVQILIFLFFTMKTLALFELTVDEFYVFYNALSDLFASINPYLLWIFSDSLRKHAFGRLGLRKHITSVANESGVSMKAIPSSGIFLAPRET</sequence>
<feature type="transmembrane region" description="Helical" evidence="1">
    <location>
        <begin position="100"/>
        <end position="120"/>
    </location>
</feature>
<dbReference type="CDD" id="cd00637">
    <property type="entry name" value="7tm_classA_rhodopsin-like"/>
    <property type="match status" value="1"/>
</dbReference>
<keyword evidence="1" id="KW-0472">Membrane</keyword>